<dbReference type="InterPro" id="IPR023187">
    <property type="entry name" value="Tscrpt_reg_MarR-type_CS"/>
</dbReference>
<dbReference type="InterPro" id="IPR036388">
    <property type="entry name" value="WH-like_DNA-bd_sf"/>
</dbReference>
<evidence type="ECO:0000313" key="8">
    <source>
        <dbReference type="Proteomes" id="UP001155145"/>
    </source>
</evidence>
<organism evidence="5 8">
    <name type="scientific">Arthrobacter zhangbolii</name>
    <dbReference type="NCBI Taxonomy" id="2886936"/>
    <lineage>
        <taxon>Bacteria</taxon>
        <taxon>Bacillati</taxon>
        <taxon>Actinomycetota</taxon>
        <taxon>Actinomycetes</taxon>
        <taxon>Micrococcales</taxon>
        <taxon>Micrococcaceae</taxon>
        <taxon>Arthrobacter</taxon>
    </lineage>
</organism>
<keyword evidence="7" id="KW-1185">Reference proteome</keyword>
<dbReference type="Proteomes" id="UP001155145">
    <property type="component" value="Unassembled WGS sequence"/>
</dbReference>
<dbReference type="PANTHER" id="PTHR33164">
    <property type="entry name" value="TRANSCRIPTIONAL REGULATOR, MARR FAMILY"/>
    <property type="match status" value="1"/>
</dbReference>
<dbReference type="SMART" id="SM00347">
    <property type="entry name" value="HTH_MARR"/>
    <property type="match status" value="1"/>
</dbReference>
<dbReference type="Gene3D" id="1.10.10.10">
    <property type="entry name" value="Winged helix-like DNA-binding domain superfamily/Winged helix DNA-binding domain"/>
    <property type="match status" value="1"/>
</dbReference>
<dbReference type="PROSITE" id="PS50995">
    <property type="entry name" value="HTH_MARR_2"/>
    <property type="match status" value="1"/>
</dbReference>
<gene>
    <name evidence="5" type="ORF">LJ755_14340</name>
    <name evidence="6" type="ORF">MUK71_10810</name>
</gene>
<dbReference type="InterPro" id="IPR000835">
    <property type="entry name" value="HTH_MarR-typ"/>
</dbReference>
<evidence type="ECO:0000256" key="1">
    <source>
        <dbReference type="ARBA" id="ARBA00023015"/>
    </source>
</evidence>
<evidence type="ECO:0000313" key="6">
    <source>
        <dbReference type="EMBL" id="UON91108.1"/>
    </source>
</evidence>
<sequence>MPDMERWPTGRLLSTAARLVEHAWNERLVSIGLTHAGVIALGVLETQGPMTQARLAQLVRVQAQTMGKTLARLEAHGHVTRVRNDLDKRSHMVTITAQGKEALTEAQNIERTLLDDGELMSEDLRSQLRKVIRELGSPRWQVAVDVPGLPLPPGAGLEIIPEAAAESR</sequence>
<evidence type="ECO:0000313" key="7">
    <source>
        <dbReference type="Proteomes" id="UP000829758"/>
    </source>
</evidence>
<evidence type="ECO:0000313" key="5">
    <source>
        <dbReference type="EMBL" id="MCC3273904.1"/>
    </source>
</evidence>
<dbReference type="Proteomes" id="UP000829758">
    <property type="component" value="Chromosome"/>
</dbReference>
<dbReference type="GO" id="GO:0003677">
    <property type="term" value="F:DNA binding"/>
    <property type="evidence" value="ECO:0007669"/>
    <property type="project" value="UniProtKB-KW"/>
</dbReference>
<dbReference type="EMBL" id="JAJFZT010000009">
    <property type="protein sequence ID" value="MCC3273904.1"/>
    <property type="molecule type" value="Genomic_DNA"/>
</dbReference>
<dbReference type="GO" id="GO:0006950">
    <property type="term" value="P:response to stress"/>
    <property type="evidence" value="ECO:0007669"/>
    <property type="project" value="TreeGrafter"/>
</dbReference>
<dbReference type="EMBL" id="CP094984">
    <property type="protein sequence ID" value="UON91108.1"/>
    <property type="molecule type" value="Genomic_DNA"/>
</dbReference>
<keyword evidence="3" id="KW-0804">Transcription</keyword>
<feature type="domain" description="HTH marR-type" evidence="4">
    <location>
        <begin position="6"/>
        <end position="137"/>
    </location>
</feature>
<dbReference type="Pfam" id="PF12802">
    <property type="entry name" value="MarR_2"/>
    <property type="match status" value="1"/>
</dbReference>
<name>A0A9X1MBP1_9MICC</name>
<dbReference type="InterPro" id="IPR036390">
    <property type="entry name" value="WH_DNA-bd_sf"/>
</dbReference>
<evidence type="ECO:0000259" key="4">
    <source>
        <dbReference type="PROSITE" id="PS50995"/>
    </source>
</evidence>
<dbReference type="InterPro" id="IPR039422">
    <property type="entry name" value="MarR/SlyA-like"/>
</dbReference>
<dbReference type="PROSITE" id="PS01117">
    <property type="entry name" value="HTH_MARR_1"/>
    <property type="match status" value="1"/>
</dbReference>
<dbReference type="AlphaFoldDB" id="A0A9X1MBP1"/>
<evidence type="ECO:0000256" key="3">
    <source>
        <dbReference type="ARBA" id="ARBA00023163"/>
    </source>
</evidence>
<protein>
    <submittedName>
        <fullName evidence="5">MarR family winged helix-turn-helix transcriptional regulator</fullName>
    </submittedName>
</protein>
<dbReference type="GO" id="GO:0003700">
    <property type="term" value="F:DNA-binding transcription factor activity"/>
    <property type="evidence" value="ECO:0007669"/>
    <property type="project" value="InterPro"/>
</dbReference>
<evidence type="ECO:0000256" key="2">
    <source>
        <dbReference type="ARBA" id="ARBA00023125"/>
    </source>
</evidence>
<dbReference type="SUPFAM" id="SSF46785">
    <property type="entry name" value="Winged helix' DNA-binding domain"/>
    <property type="match status" value="1"/>
</dbReference>
<dbReference type="PANTHER" id="PTHR33164:SF64">
    <property type="entry name" value="TRANSCRIPTIONAL REGULATOR SLYA"/>
    <property type="match status" value="1"/>
</dbReference>
<keyword evidence="1" id="KW-0805">Transcription regulation</keyword>
<dbReference type="RefSeq" id="WP_227903290.1">
    <property type="nucleotide sequence ID" value="NZ_CP094984.1"/>
</dbReference>
<reference evidence="5" key="1">
    <citation type="submission" date="2021-10" db="EMBL/GenBank/DDBJ databases">
        <title>Novel species in genus Arthrobacter.</title>
        <authorList>
            <person name="Liu Y."/>
        </authorList>
    </citation>
    <scope>NUCLEOTIDE SEQUENCE</scope>
    <source>
        <strain evidence="5">Zg-Y462</strain>
        <strain evidence="7">zg-Y462</strain>
    </source>
</reference>
<keyword evidence="2" id="KW-0238">DNA-binding</keyword>
<proteinExistence type="predicted"/>
<accession>A0A9X1MBP1</accession>